<dbReference type="InterPro" id="IPR013078">
    <property type="entry name" value="His_Pase_superF_clade-1"/>
</dbReference>
<protein>
    <submittedName>
        <fullName evidence="1">Putative phosphatase</fullName>
    </submittedName>
</protein>
<dbReference type="STRING" id="1335048.AKL17_0003"/>
<dbReference type="Pfam" id="PF00300">
    <property type="entry name" value="His_Phos_1"/>
    <property type="match status" value="1"/>
</dbReference>
<evidence type="ECO:0000313" key="1">
    <source>
        <dbReference type="EMBL" id="AMY67265.1"/>
    </source>
</evidence>
<dbReference type="RefSeq" id="WP_236937953.1">
    <property type="nucleotide sequence ID" value="NZ_CP012661.1"/>
</dbReference>
<dbReference type="Proteomes" id="UP000076128">
    <property type="component" value="Chromosome"/>
</dbReference>
<dbReference type="AlphaFoldDB" id="A0A159YY13"/>
<dbReference type="PATRIC" id="fig|1335048.3.peg.4"/>
<organism evidence="1 2">
    <name type="scientific">Frigidibacter mobilis</name>
    <dbReference type="NCBI Taxonomy" id="1335048"/>
    <lineage>
        <taxon>Bacteria</taxon>
        <taxon>Pseudomonadati</taxon>
        <taxon>Pseudomonadota</taxon>
        <taxon>Alphaproteobacteria</taxon>
        <taxon>Rhodobacterales</taxon>
        <taxon>Paracoccaceae</taxon>
        <taxon>Frigidibacter</taxon>
    </lineage>
</organism>
<dbReference type="Gene3D" id="3.40.50.1240">
    <property type="entry name" value="Phosphoglycerate mutase-like"/>
    <property type="match status" value="1"/>
</dbReference>
<keyword evidence="2" id="KW-1185">Reference proteome</keyword>
<gene>
    <name evidence="1" type="ORF">AKL17_0003</name>
</gene>
<dbReference type="EMBL" id="CP012661">
    <property type="protein sequence ID" value="AMY67265.1"/>
    <property type="molecule type" value="Genomic_DNA"/>
</dbReference>
<dbReference type="SUPFAM" id="SSF53254">
    <property type="entry name" value="Phosphoglycerate mutase-like"/>
    <property type="match status" value="1"/>
</dbReference>
<name>A0A159YY13_9RHOB</name>
<reference evidence="1 2" key="1">
    <citation type="submission" date="2015-09" db="EMBL/GenBank/DDBJ databases">
        <title>Complete genome sequence of Defluviimonas alba cai42t isolated from an oilfield in Xinjiang.</title>
        <authorList>
            <person name="Geng S."/>
            <person name="Pan X."/>
            <person name="Wu X."/>
        </authorList>
    </citation>
    <scope>NUCLEOTIDE SEQUENCE [LARGE SCALE GENOMIC DNA]</scope>
    <source>
        <strain evidence="2">cai42</strain>
    </source>
</reference>
<evidence type="ECO:0000313" key="2">
    <source>
        <dbReference type="Proteomes" id="UP000076128"/>
    </source>
</evidence>
<dbReference type="KEGG" id="daa:AKL17_0003"/>
<sequence>MAAVVTSPALRCRQTAATLFPGRMLAQDPRLWEQDFGAHEGLAAADLPDLGPLDRGVLAAYAPPQGESFAAMAARVAPALEDLARKAIAEGPVAVVAHAGTVRAGLALALGSAPAALAFEVAPLSVTRLRCLGGGFSVLCVNAAL</sequence>
<proteinExistence type="predicted"/>
<accession>A0A159YY13</accession>
<dbReference type="InterPro" id="IPR029033">
    <property type="entry name" value="His_PPase_superfam"/>
</dbReference>